<organism evidence="1 2">
    <name type="scientific">Rhodococcus sacchari</name>
    <dbReference type="NCBI Taxonomy" id="2962047"/>
    <lineage>
        <taxon>Bacteria</taxon>
        <taxon>Bacillati</taxon>
        <taxon>Actinomycetota</taxon>
        <taxon>Actinomycetes</taxon>
        <taxon>Mycobacteriales</taxon>
        <taxon>Nocardiaceae</taxon>
        <taxon>Rhodococcus</taxon>
    </lineage>
</organism>
<sequence>MSVDVQQLMMSALRKRSAQGGKHLHHRDCIHNLPPEEQIAIRGKTVEWWMAVVGSMPEQITPDQWETDGLESAS</sequence>
<proteinExistence type="predicted"/>
<evidence type="ECO:0000313" key="1">
    <source>
        <dbReference type="EMBL" id="UYP17718.1"/>
    </source>
</evidence>
<name>A0ACD4DCL5_9NOCA</name>
<protein>
    <submittedName>
        <fullName evidence="1">Uncharacterized protein</fullName>
    </submittedName>
</protein>
<dbReference type="EMBL" id="CP107551">
    <property type="protein sequence ID" value="UYP17718.1"/>
    <property type="molecule type" value="Genomic_DNA"/>
</dbReference>
<dbReference type="Proteomes" id="UP001156484">
    <property type="component" value="Chromosome"/>
</dbReference>
<evidence type="ECO:0000313" key="2">
    <source>
        <dbReference type="Proteomes" id="UP001156484"/>
    </source>
</evidence>
<keyword evidence="2" id="KW-1185">Reference proteome</keyword>
<reference evidence="1" key="1">
    <citation type="submission" date="2022-10" db="EMBL/GenBank/DDBJ databases">
        <title>Rhodococcus ferula Z13 complete genome.</title>
        <authorList>
            <person name="Long X."/>
            <person name="Zang M."/>
        </authorList>
    </citation>
    <scope>NUCLEOTIDE SEQUENCE</scope>
    <source>
        <strain evidence="1">Z13</strain>
    </source>
</reference>
<accession>A0ACD4DCL5</accession>
<gene>
    <name evidence="1" type="ORF">OED52_13660</name>
</gene>